<evidence type="ECO:0000313" key="3">
    <source>
        <dbReference type="EMBL" id="QKX50041.1"/>
    </source>
</evidence>
<evidence type="ECO:0000256" key="1">
    <source>
        <dbReference type="SAM" id="Coils"/>
    </source>
</evidence>
<keyword evidence="4" id="KW-1185">Reference proteome</keyword>
<feature type="region of interest" description="Disordered" evidence="2">
    <location>
        <begin position="324"/>
        <end position="344"/>
    </location>
</feature>
<gene>
    <name evidence="3" type="ORF">HF394_05270</name>
</gene>
<feature type="compositionally biased region" description="Basic and acidic residues" evidence="2">
    <location>
        <begin position="332"/>
        <end position="344"/>
    </location>
</feature>
<dbReference type="Proteomes" id="UP000509222">
    <property type="component" value="Chromosome"/>
</dbReference>
<reference evidence="4" key="2">
    <citation type="submission" date="2020-06" db="EMBL/GenBank/DDBJ databases">
        <title>Isolation of Planomicrobium glaciei.</title>
        <authorList>
            <person name="Malisova L."/>
            <person name="Safrankova R."/>
            <person name="Jakubu V."/>
            <person name="Spanelova P."/>
        </authorList>
    </citation>
    <scope>NUCLEOTIDE SEQUENCE [LARGE SCALE GENOMIC DNA]</scope>
    <source>
        <strain evidence="4">NRL-ATB46093</strain>
    </source>
</reference>
<proteinExistence type="predicted"/>
<keyword evidence="1" id="KW-0175">Coiled coil</keyword>
<dbReference type="RefSeq" id="WP_176294176.1">
    <property type="nucleotide sequence ID" value="NZ_CP051177.1"/>
</dbReference>
<name>A0A7H8Q980_9BACL</name>
<evidence type="ECO:0000313" key="4">
    <source>
        <dbReference type="Proteomes" id="UP000509222"/>
    </source>
</evidence>
<dbReference type="EMBL" id="CP051177">
    <property type="protein sequence ID" value="QKX50041.1"/>
    <property type="molecule type" value="Genomic_DNA"/>
</dbReference>
<reference evidence="3 4" key="1">
    <citation type="submission" date="2020-04" db="EMBL/GenBank/DDBJ databases">
        <authorList>
            <person name="Pajer P."/>
            <person name="Broz P."/>
        </authorList>
    </citation>
    <scope>NUCLEOTIDE SEQUENCE [LARGE SCALE GENOMIC DNA]</scope>
    <source>
        <strain evidence="4">NRL-ATB46093</strain>
    </source>
</reference>
<organism evidence="3 4">
    <name type="scientific">Planococcus glaciei</name>
    <dbReference type="NCBI Taxonomy" id="459472"/>
    <lineage>
        <taxon>Bacteria</taxon>
        <taxon>Bacillati</taxon>
        <taxon>Bacillota</taxon>
        <taxon>Bacilli</taxon>
        <taxon>Bacillales</taxon>
        <taxon>Caryophanaceae</taxon>
        <taxon>Planococcus</taxon>
    </lineage>
</organism>
<protein>
    <submittedName>
        <fullName evidence="3">Uncharacterized protein</fullName>
    </submittedName>
</protein>
<dbReference type="AlphaFoldDB" id="A0A7H8Q980"/>
<accession>A0A7H8Q980</accession>
<feature type="coiled-coil region" evidence="1">
    <location>
        <begin position="59"/>
        <end position="86"/>
    </location>
</feature>
<sequence length="344" mass="40562">MDCIICGKQVVNENNRLQKKVKDYLRTTSELDVKHRWIKQWKICYGCSESYTNDHLVGNSEVLQKIEEQKKRKKQLGKALRHKREQEPLAELRAYYIEKYIDYATCKAEQKGQHIAKPPPLKNSRQYDAAYIAYVKSSKSTAVSIVRNLVKDIDTKGKWIDVRHVEKRFLSHSDGDFSFIIVELFSRKQKPSYPKKMAEETNSDYKNRIAYITWQTATADIHHQRTQGIQGDVYIVLPCLKNEQESMYEKHYIVWDHSHLQFKRVRESNQYVNILKSPIWRYEIVAAKQINHQQLRYIEKNLYQIIGKTHKKSAVTLSIFSPQKKKGAASKLKKELKGERDRKN</sequence>
<evidence type="ECO:0000256" key="2">
    <source>
        <dbReference type="SAM" id="MobiDB-lite"/>
    </source>
</evidence>